<name>A0AAN9RYH4_PSOTE</name>
<sequence>MNSITFRIAKRYYLKRGFNPLKQISHSTFNASFSYFLILIHGVRFSVSEILSSNFVFRTAFSLLPFSLRFSCSFGSLWIPHSWNELLRFLFRLASPRSFLPMNSFGFRETARKRNG</sequence>
<dbReference type="EMBL" id="JAYMYS010000008">
    <property type="protein sequence ID" value="KAK7385415.1"/>
    <property type="molecule type" value="Genomic_DNA"/>
</dbReference>
<comment type="caution">
    <text evidence="1">The sequence shown here is derived from an EMBL/GenBank/DDBJ whole genome shotgun (WGS) entry which is preliminary data.</text>
</comment>
<organism evidence="1 2">
    <name type="scientific">Psophocarpus tetragonolobus</name>
    <name type="common">Winged bean</name>
    <name type="synonym">Dolichos tetragonolobus</name>
    <dbReference type="NCBI Taxonomy" id="3891"/>
    <lineage>
        <taxon>Eukaryota</taxon>
        <taxon>Viridiplantae</taxon>
        <taxon>Streptophyta</taxon>
        <taxon>Embryophyta</taxon>
        <taxon>Tracheophyta</taxon>
        <taxon>Spermatophyta</taxon>
        <taxon>Magnoliopsida</taxon>
        <taxon>eudicotyledons</taxon>
        <taxon>Gunneridae</taxon>
        <taxon>Pentapetalae</taxon>
        <taxon>rosids</taxon>
        <taxon>fabids</taxon>
        <taxon>Fabales</taxon>
        <taxon>Fabaceae</taxon>
        <taxon>Papilionoideae</taxon>
        <taxon>50 kb inversion clade</taxon>
        <taxon>NPAAA clade</taxon>
        <taxon>indigoferoid/millettioid clade</taxon>
        <taxon>Phaseoleae</taxon>
        <taxon>Psophocarpus</taxon>
    </lineage>
</organism>
<protein>
    <submittedName>
        <fullName evidence="1">Uncharacterized protein</fullName>
    </submittedName>
</protein>
<evidence type="ECO:0000313" key="1">
    <source>
        <dbReference type="EMBL" id="KAK7385415.1"/>
    </source>
</evidence>
<reference evidence="1 2" key="1">
    <citation type="submission" date="2024-01" db="EMBL/GenBank/DDBJ databases">
        <title>The genomes of 5 underutilized Papilionoideae crops provide insights into root nodulation and disease resistanc.</title>
        <authorList>
            <person name="Jiang F."/>
        </authorList>
    </citation>
    <scope>NUCLEOTIDE SEQUENCE [LARGE SCALE GENOMIC DNA]</scope>
    <source>
        <strain evidence="1">DUOXIRENSHENG_FW03</strain>
        <tissue evidence="1">Leaves</tissue>
    </source>
</reference>
<proteinExistence type="predicted"/>
<dbReference type="Proteomes" id="UP001386955">
    <property type="component" value="Unassembled WGS sequence"/>
</dbReference>
<keyword evidence="2" id="KW-1185">Reference proteome</keyword>
<evidence type="ECO:0000313" key="2">
    <source>
        <dbReference type="Proteomes" id="UP001386955"/>
    </source>
</evidence>
<gene>
    <name evidence="1" type="ORF">VNO78_31133</name>
</gene>
<dbReference type="AlphaFoldDB" id="A0AAN9RYH4"/>
<accession>A0AAN9RYH4</accession>